<feature type="region of interest" description="Disordered" evidence="1">
    <location>
        <begin position="1"/>
        <end position="22"/>
    </location>
</feature>
<dbReference type="WBParaSite" id="SMTH1_33380.1">
    <property type="protein sequence ID" value="SMTH1_33380.1"/>
    <property type="gene ID" value="SMTH1_33380"/>
</dbReference>
<evidence type="ECO:0000313" key="2">
    <source>
        <dbReference type="Proteomes" id="UP000050791"/>
    </source>
</evidence>
<dbReference type="AlphaFoldDB" id="A0AA85B5M2"/>
<dbReference type="Proteomes" id="UP000050791">
    <property type="component" value="Unassembled WGS sequence"/>
</dbReference>
<evidence type="ECO:0000313" key="3">
    <source>
        <dbReference type="WBParaSite" id="SMTH1_33380.1"/>
    </source>
</evidence>
<sequence length="169" mass="18310">MLDSSSSEEEEGVSGFTNYGNKSTVSNVAACSKVPVQSSVALTTSRVPADNVGGRQRGVQPRSLRTTSNDVSTTYGRQNSVSSHQIDSTDRSHSPHSKQRYTLGSKGQVISSQQGRPSRQWTNETFSRSGYRLVCYSDVSPDSLVGFRTIIAFLLKDVEQHGSESATLT</sequence>
<reference evidence="3" key="1">
    <citation type="submission" date="2023-11" db="UniProtKB">
        <authorList>
            <consortium name="WormBaseParasite"/>
        </authorList>
    </citation>
    <scope>IDENTIFICATION</scope>
</reference>
<evidence type="ECO:0000256" key="1">
    <source>
        <dbReference type="SAM" id="MobiDB-lite"/>
    </source>
</evidence>
<feature type="compositionally biased region" description="Polar residues" evidence="1">
    <location>
        <begin position="63"/>
        <end position="86"/>
    </location>
</feature>
<feature type="compositionally biased region" description="Polar residues" evidence="1">
    <location>
        <begin position="108"/>
        <end position="123"/>
    </location>
</feature>
<feature type="region of interest" description="Disordered" evidence="1">
    <location>
        <begin position="40"/>
        <end position="123"/>
    </location>
</feature>
<accession>A0AA85B5M2</accession>
<feature type="compositionally biased region" description="Acidic residues" evidence="1">
    <location>
        <begin position="1"/>
        <end position="12"/>
    </location>
</feature>
<name>A0AA85B5M2_9TREM</name>
<organism evidence="2 3">
    <name type="scientific">Schistosoma mattheei</name>
    <dbReference type="NCBI Taxonomy" id="31246"/>
    <lineage>
        <taxon>Eukaryota</taxon>
        <taxon>Metazoa</taxon>
        <taxon>Spiralia</taxon>
        <taxon>Lophotrochozoa</taxon>
        <taxon>Platyhelminthes</taxon>
        <taxon>Trematoda</taxon>
        <taxon>Digenea</taxon>
        <taxon>Strigeidida</taxon>
        <taxon>Schistosomatoidea</taxon>
        <taxon>Schistosomatidae</taxon>
        <taxon>Schistosoma</taxon>
    </lineage>
</organism>
<protein>
    <submittedName>
        <fullName evidence="3">Uncharacterized protein</fullName>
    </submittedName>
</protein>
<proteinExistence type="predicted"/>